<keyword evidence="11" id="KW-1185">Reference proteome</keyword>
<reference evidence="10 11" key="1">
    <citation type="submission" date="2017-05" db="EMBL/GenBank/DDBJ databases">
        <authorList>
            <person name="Varghese N."/>
            <person name="Submissions S."/>
        </authorList>
    </citation>
    <scope>NUCLEOTIDE SEQUENCE [LARGE SCALE GENOMIC DNA]</scope>
    <source>
        <strain evidence="10 11">DSM 29734</strain>
    </source>
</reference>
<dbReference type="InterPro" id="IPR052710">
    <property type="entry name" value="CAAX_protease"/>
</dbReference>
<feature type="transmembrane region" description="Helical" evidence="8">
    <location>
        <begin position="225"/>
        <end position="248"/>
    </location>
</feature>
<dbReference type="Pfam" id="PF02517">
    <property type="entry name" value="Rce1-like"/>
    <property type="match status" value="1"/>
</dbReference>
<evidence type="ECO:0000259" key="9">
    <source>
        <dbReference type="Pfam" id="PF02517"/>
    </source>
</evidence>
<feature type="transmembrane region" description="Helical" evidence="8">
    <location>
        <begin position="188"/>
        <end position="205"/>
    </location>
</feature>
<comment type="caution">
    <text evidence="10">The sequence shown here is derived from an EMBL/GenBank/DDBJ whole genome shotgun (WGS) entry which is preliminary data.</text>
</comment>
<dbReference type="NCBIfam" id="TIGR04162">
    <property type="entry name" value="exo_VPEID"/>
    <property type="match status" value="1"/>
</dbReference>
<evidence type="ECO:0000256" key="6">
    <source>
        <dbReference type="ARBA" id="ARBA00022989"/>
    </source>
</evidence>
<gene>
    <name evidence="10" type="ORF">SAMN06265373_105403</name>
</gene>
<dbReference type="InterPro" id="IPR014346">
    <property type="entry name" value="Prenyl_protease-related"/>
</dbReference>
<feature type="transmembrane region" description="Helical" evidence="8">
    <location>
        <begin position="369"/>
        <end position="387"/>
    </location>
</feature>
<feature type="transmembrane region" description="Helical" evidence="8">
    <location>
        <begin position="17"/>
        <end position="37"/>
    </location>
</feature>
<dbReference type="RefSeq" id="WP_283426797.1">
    <property type="nucleotide sequence ID" value="NZ_FXTY01000005.1"/>
</dbReference>
<dbReference type="InterPro" id="IPR026392">
    <property type="entry name" value="Exo/Archaeosortase_dom"/>
</dbReference>
<evidence type="ECO:0000256" key="1">
    <source>
        <dbReference type="ARBA" id="ARBA00004651"/>
    </source>
</evidence>
<feature type="transmembrane region" description="Helical" evidence="8">
    <location>
        <begin position="426"/>
        <end position="448"/>
    </location>
</feature>
<feature type="transmembrane region" description="Helical" evidence="8">
    <location>
        <begin position="95"/>
        <end position="115"/>
    </location>
</feature>
<feature type="transmembrane region" description="Helical" evidence="8">
    <location>
        <begin position="260"/>
        <end position="288"/>
    </location>
</feature>
<dbReference type="PANTHER" id="PTHR36435:SF1">
    <property type="entry name" value="CAAX AMINO TERMINAL PROTEASE FAMILY PROTEIN"/>
    <property type="match status" value="1"/>
</dbReference>
<feature type="transmembrane region" description="Helical" evidence="8">
    <location>
        <begin position="394"/>
        <end position="414"/>
    </location>
</feature>
<evidence type="ECO:0000256" key="2">
    <source>
        <dbReference type="ARBA" id="ARBA00022475"/>
    </source>
</evidence>
<evidence type="ECO:0000256" key="5">
    <source>
        <dbReference type="ARBA" id="ARBA00022801"/>
    </source>
</evidence>
<evidence type="ECO:0000256" key="7">
    <source>
        <dbReference type="ARBA" id="ARBA00023136"/>
    </source>
</evidence>
<evidence type="ECO:0000256" key="8">
    <source>
        <dbReference type="SAM" id="Phobius"/>
    </source>
</evidence>
<comment type="subcellular location">
    <subcellularLocation>
        <location evidence="1">Cell membrane</location>
        <topology evidence="1">Multi-pass membrane protein</topology>
    </subcellularLocation>
</comment>
<dbReference type="InterPro" id="IPR019127">
    <property type="entry name" value="Exosortase"/>
</dbReference>
<dbReference type="NCBIfam" id="TIGR03008">
    <property type="entry name" value="pepcterm_CAAX"/>
    <property type="match status" value="1"/>
</dbReference>
<keyword evidence="5" id="KW-0378">Hydrolase</keyword>
<keyword evidence="3" id="KW-0645">Protease</keyword>
<feature type="transmembrane region" description="Helical" evidence="8">
    <location>
        <begin position="300"/>
        <end position="320"/>
    </location>
</feature>
<feature type="transmembrane region" description="Helical" evidence="8">
    <location>
        <begin position="460"/>
        <end position="476"/>
    </location>
</feature>
<protein>
    <recommendedName>
        <fullName evidence="9">CAAX prenyl protease 2/Lysostaphin resistance protein A-like domain-containing protein</fullName>
    </recommendedName>
</protein>
<feature type="transmembrane region" description="Helical" evidence="8">
    <location>
        <begin position="341"/>
        <end position="363"/>
    </location>
</feature>
<keyword evidence="7 8" id="KW-0472">Membrane</keyword>
<organism evidence="10 11">
    <name type="scientific">Shimia sagamensis</name>
    <dbReference type="NCBI Taxonomy" id="1566352"/>
    <lineage>
        <taxon>Bacteria</taxon>
        <taxon>Pseudomonadati</taxon>
        <taxon>Pseudomonadota</taxon>
        <taxon>Alphaproteobacteria</taxon>
        <taxon>Rhodobacterales</taxon>
        <taxon>Roseobacteraceae</taxon>
    </lineage>
</organism>
<feature type="transmembrane region" description="Helical" evidence="8">
    <location>
        <begin position="505"/>
        <end position="528"/>
    </location>
</feature>
<dbReference type="EMBL" id="FXTY01000005">
    <property type="protein sequence ID" value="SMP27350.1"/>
    <property type="molecule type" value="Genomic_DNA"/>
</dbReference>
<evidence type="ECO:0000313" key="11">
    <source>
        <dbReference type="Proteomes" id="UP001157961"/>
    </source>
</evidence>
<evidence type="ECO:0000256" key="3">
    <source>
        <dbReference type="ARBA" id="ARBA00022670"/>
    </source>
</evidence>
<keyword evidence="2" id="KW-1003">Cell membrane</keyword>
<dbReference type="InterPro" id="IPR003675">
    <property type="entry name" value="Rce1/LyrA-like_dom"/>
</dbReference>
<dbReference type="PANTHER" id="PTHR36435">
    <property type="entry name" value="SLR1288 PROTEIN"/>
    <property type="match status" value="1"/>
</dbReference>
<dbReference type="Proteomes" id="UP001157961">
    <property type="component" value="Unassembled WGS sequence"/>
</dbReference>
<dbReference type="NCBIfam" id="TIGR04178">
    <property type="entry name" value="exo_archaeo"/>
    <property type="match status" value="1"/>
</dbReference>
<feature type="domain" description="CAAX prenyl protease 2/Lysostaphin resistance protein A-like" evidence="9">
    <location>
        <begin position="431"/>
        <end position="514"/>
    </location>
</feature>
<feature type="transmembrane region" description="Helical" evidence="8">
    <location>
        <begin position="58"/>
        <end position="75"/>
    </location>
</feature>
<evidence type="ECO:0000313" key="10">
    <source>
        <dbReference type="EMBL" id="SMP27350.1"/>
    </source>
</evidence>
<feature type="transmembrane region" description="Helical" evidence="8">
    <location>
        <begin position="127"/>
        <end position="147"/>
    </location>
</feature>
<dbReference type="InterPro" id="IPR026420">
    <property type="entry name" value="Exo_VPEID"/>
</dbReference>
<sequence>MGTRGQAAQPTARPTRLMTLAALAVAELLLVILAYQVMASIECRQTEIEAACRALRSMTARGLAVITVMALYFWLRPTGYRALADRAIAHPGHRIWMLFHLLGLVLIFLPLPLFGTAEISHAFTPTLIFLTIGGLLTAAGAIFWVTPLRVWRDWMRNDSYLLPLALFTGFLTPDFADLMRPLWEWSTLSSLTFFLVFLVLTLTGFDVGVHPPTYEIGVEGFWVQIASQCSGVEGIALITIFMGFYAVLMRPELRQKRFWLILFPLAVFASWLFNILRIAILIVIGARVSPEHALNGFHSYAGWLMFTALALLIVLIAHLAQWLHRTPLTTHPTATIRHDPLAARIVPFIVMMLSGVFVSAFWPDPEAGYPVRAALMALPLLFFLPALRDLWRRPSIEAALVGLVIGVAWITTAATQEPPQAETPSLLWISTRLLGTILLVPIIEELFFRGYLLRRLHRDTLVWTVLAVGVSSLLFGFMHDRLLAGTLAGVAFGLLYLRRSETSDAIVAHIVANATIAIAALLTAKWALI</sequence>
<accession>A0ABY1P640</accession>
<evidence type="ECO:0000256" key="4">
    <source>
        <dbReference type="ARBA" id="ARBA00022692"/>
    </source>
</evidence>
<proteinExistence type="predicted"/>
<dbReference type="Pfam" id="PF09721">
    <property type="entry name" value="Exosortase_EpsH"/>
    <property type="match status" value="1"/>
</dbReference>
<keyword evidence="6 8" id="KW-1133">Transmembrane helix</keyword>
<keyword evidence="4 8" id="KW-0812">Transmembrane</keyword>
<name>A0ABY1P640_9RHOB</name>